<accession>A0A3B7M2G0</accession>
<reference evidence="4 6" key="3">
    <citation type="submission" date="2023-06" db="EMBL/GenBank/DDBJ databases">
        <title>Genomic Analysis of Acinetobacter Strains Recovered from South Australian Aquatic Samples provides Insights into the Circulation of Antibiotic Resistance determinants in the Environment.</title>
        <authorList>
            <person name="Tobin L."/>
            <person name="Jarocki V.M."/>
            <person name="Kenyon J."/>
            <person name="Drigo B."/>
            <person name="Donner E."/>
            <person name="Djordjevic S.P."/>
            <person name="Hamidian M."/>
        </authorList>
    </citation>
    <scope>NUCLEOTIDE SEQUENCE [LARGE SCALE GENOMIC DNA]</scope>
    <source>
        <strain evidence="4 6">SAAc652</strain>
    </source>
</reference>
<reference evidence="3" key="2">
    <citation type="journal article" date="2019" name="J. Microbiol.">
        <title>Acinetobacter chinensis, a novel Acinetobacter species, carrying blaNDM-1, recovered from hospital sewage.</title>
        <authorList>
            <person name="Hu Y."/>
            <person name="Feng Y."/>
            <person name="Qin J."/>
            <person name="Zhang X."/>
            <person name="Zong Z."/>
        </authorList>
    </citation>
    <scope>NUCLEOTIDE SEQUENCE</scope>
    <source>
        <strain evidence="3">WCHAc010005</strain>
    </source>
</reference>
<dbReference type="InterPro" id="IPR000983">
    <property type="entry name" value="Bac_GSPG_pilin"/>
</dbReference>
<dbReference type="PROSITE" id="PS00409">
    <property type="entry name" value="PROKAR_NTER_METHYL"/>
    <property type="match status" value="1"/>
</dbReference>
<dbReference type="InterPro" id="IPR031982">
    <property type="entry name" value="PilE-like"/>
</dbReference>
<dbReference type="PANTHER" id="PTHR30093:SF47">
    <property type="entry name" value="TYPE IV PILUS NON-CORE MINOR PILIN PILE"/>
    <property type="match status" value="1"/>
</dbReference>
<evidence type="ECO:0000313" key="5">
    <source>
        <dbReference type="Proteomes" id="UP000263753"/>
    </source>
</evidence>
<dbReference type="EMBL" id="JASVDY010000003">
    <property type="protein sequence ID" value="MDV2469342.1"/>
    <property type="molecule type" value="Genomic_DNA"/>
</dbReference>
<evidence type="ECO:0000313" key="3">
    <source>
        <dbReference type="EMBL" id="AXY58017.1"/>
    </source>
</evidence>
<protein>
    <submittedName>
        <fullName evidence="3">Prepilin-type N-terminal cleavage/methylation domain-containing protein</fullName>
    </submittedName>
</protein>
<evidence type="ECO:0000256" key="1">
    <source>
        <dbReference type="ARBA" id="ARBA00022481"/>
    </source>
</evidence>
<dbReference type="AlphaFoldDB" id="A0A3B7M2G0"/>
<proteinExistence type="predicted"/>
<dbReference type="NCBIfam" id="TIGR02532">
    <property type="entry name" value="IV_pilin_GFxxxE"/>
    <property type="match status" value="1"/>
</dbReference>
<dbReference type="GO" id="GO:0015627">
    <property type="term" value="C:type II protein secretion system complex"/>
    <property type="evidence" value="ECO:0007669"/>
    <property type="project" value="InterPro"/>
</dbReference>
<gene>
    <name evidence="3" type="ORF">CDG60_16510</name>
    <name evidence="4" type="ORF">QR674_10125</name>
</gene>
<dbReference type="PANTHER" id="PTHR30093">
    <property type="entry name" value="GENERAL SECRETION PATHWAY PROTEIN G"/>
    <property type="match status" value="1"/>
</dbReference>
<dbReference type="KEGG" id="achi:CDG60_16510"/>
<keyword evidence="2" id="KW-1133">Transmembrane helix</keyword>
<dbReference type="SUPFAM" id="SSF54523">
    <property type="entry name" value="Pili subunits"/>
    <property type="match status" value="1"/>
</dbReference>
<dbReference type="Pfam" id="PF07963">
    <property type="entry name" value="N_methyl"/>
    <property type="match status" value="1"/>
</dbReference>
<dbReference type="Proteomes" id="UP000263753">
    <property type="component" value="Chromosome"/>
</dbReference>
<dbReference type="EMBL" id="CP032134">
    <property type="protein sequence ID" value="AXY58017.1"/>
    <property type="molecule type" value="Genomic_DNA"/>
</dbReference>
<feature type="transmembrane region" description="Helical" evidence="2">
    <location>
        <begin position="7"/>
        <end position="28"/>
    </location>
</feature>
<dbReference type="Gene3D" id="3.30.700.10">
    <property type="entry name" value="Glycoprotein, Type 4 Pilin"/>
    <property type="match status" value="1"/>
</dbReference>
<dbReference type="Pfam" id="PF16732">
    <property type="entry name" value="ComP_DUS"/>
    <property type="match status" value="1"/>
</dbReference>
<dbReference type="RefSeq" id="WP_087512167.1">
    <property type="nucleotide sequence ID" value="NZ_CP032134.1"/>
</dbReference>
<organism evidence="3 5">
    <name type="scientific">Acinetobacter chinensis</name>
    <dbReference type="NCBI Taxonomy" id="2004650"/>
    <lineage>
        <taxon>Bacteria</taxon>
        <taxon>Pseudomonadati</taxon>
        <taxon>Pseudomonadota</taxon>
        <taxon>Gammaproteobacteria</taxon>
        <taxon>Moraxellales</taxon>
        <taxon>Moraxellaceae</taxon>
        <taxon>Acinetobacter</taxon>
    </lineage>
</organism>
<evidence type="ECO:0000313" key="4">
    <source>
        <dbReference type="EMBL" id="MDV2469342.1"/>
    </source>
</evidence>
<dbReference type="InterPro" id="IPR045584">
    <property type="entry name" value="Pilin-like"/>
</dbReference>
<reference evidence="5" key="1">
    <citation type="submission" date="2018-09" db="EMBL/GenBank/DDBJ databases">
        <title>The complete genome of Acinetobacter sp. strain WCHAc010005.</title>
        <authorList>
            <person name="Hu Y."/>
            <person name="Long H."/>
            <person name="Feng Y."/>
            <person name="Zong Z."/>
        </authorList>
    </citation>
    <scope>NUCLEOTIDE SEQUENCE [LARGE SCALE GENOMIC DNA]</scope>
    <source>
        <strain evidence="5">WCHAc010005</strain>
    </source>
</reference>
<dbReference type="GO" id="GO:0015628">
    <property type="term" value="P:protein secretion by the type II secretion system"/>
    <property type="evidence" value="ECO:0007669"/>
    <property type="project" value="InterPro"/>
</dbReference>
<evidence type="ECO:0000313" key="6">
    <source>
        <dbReference type="Proteomes" id="UP001278188"/>
    </source>
</evidence>
<keyword evidence="2" id="KW-0472">Membrane</keyword>
<evidence type="ECO:0000256" key="2">
    <source>
        <dbReference type="SAM" id="Phobius"/>
    </source>
</evidence>
<dbReference type="GO" id="GO:0043683">
    <property type="term" value="P:type IV pilus assembly"/>
    <property type="evidence" value="ECO:0007669"/>
    <property type="project" value="InterPro"/>
</dbReference>
<name>A0A3B7M2G0_9GAMM</name>
<keyword evidence="6" id="KW-1185">Reference proteome</keyword>
<sequence length="145" mass="16049">MHQKIKGFTLIEMMVVIAIIGILAAIAYPTYNNYKVRTNRADLQNELSLIAQKLQAYHLVHNSYKNADLSVAGYTAPAKYPKQDMAHYSLALTVDSDFKGWTLEATPVSSIQNGDGKVCLNDQGYKSWKKGQVSCSLSSTSGWDN</sequence>
<keyword evidence="2" id="KW-0812">Transmembrane</keyword>
<keyword evidence="1" id="KW-0488">Methylation</keyword>
<dbReference type="Proteomes" id="UP001278188">
    <property type="component" value="Unassembled WGS sequence"/>
</dbReference>
<dbReference type="InterPro" id="IPR012902">
    <property type="entry name" value="N_methyl_site"/>
</dbReference>
<dbReference type="PRINTS" id="PR00813">
    <property type="entry name" value="BCTERIALGSPG"/>
</dbReference>